<evidence type="ECO:0000256" key="9">
    <source>
        <dbReference type="ARBA" id="ARBA00022842"/>
    </source>
</evidence>
<accession>Q7U6L7</accession>
<evidence type="ECO:0000256" key="6">
    <source>
        <dbReference type="ARBA" id="ARBA00022741"/>
    </source>
</evidence>
<keyword evidence="5" id="KW-0479">Metal-binding</keyword>
<evidence type="ECO:0000259" key="14">
    <source>
        <dbReference type="PROSITE" id="PS50160"/>
    </source>
</evidence>
<dbReference type="Pfam" id="PF04675">
    <property type="entry name" value="DNA_ligase_A_N"/>
    <property type="match status" value="1"/>
</dbReference>
<dbReference type="CDD" id="cd07897">
    <property type="entry name" value="Adenylation_DNA_ligase_Bac1"/>
    <property type="match status" value="1"/>
</dbReference>
<protein>
    <recommendedName>
        <fullName evidence="1">DNA ligase (ATP)</fullName>
        <ecNumber evidence="1">6.5.1.1</ecNumber>
    </recommendedName>
</protein>
<keyword evidence="7" id="KW-0227">DNA damage</keyword>
<dbReference type="Proteomes" id="UP000001422">
    <property type="component" value="Chromosome"/>
</dbReference>
<dbReference type="Pfam" id="PF04679">
    <property type="entry name" value="DNA_ligase_A_C"/>
    <property type="match status" value="1"/>
</dbReference>
<reference evidence="15 16" key="1">
    <citation type="journal article" date="2003" name="Nature">
        <title>The genome of a motile marine Synechococcus.</title>
        <authorList>
            <person name="Palenik B."/>
            <person name="Brahamsha B."/>
            <person name="Larimer F."/>
            <person name="Land M."/>
            <person name="Hauser L."/>
            <person name="Chain P."/>
            <person name="Lamerdin J."/>
            <person name="Regala W."/>
            <person name="Allen E.A."/>
            <person name="McCarren J."/>
            <person name="Paulsen I."/>
            <person name="Dufresne A."/>
            <person name="Partensky F."/>
            <person name="Webb E."/>
            <person name="Waterbury J."/>
        </authorList>
    </citation>
    <scope>NUCLEOTIDE SEQUENCE [LARGE SCALE GENOMIC DNA]</scope>
    <source>
        <strain evidence="15 16">WH8102</strain>
    </source>
</reference>
<dbReference type="STRING" id="84588.SYNW1321"/>
<comment type="catalytic activity">
    <reaction evidence="13">
        <text>ATP + (deoxyribonucleotide)n-3'-hydroxyl + 5'-phospho-(deoxyribonucleotide)m = (deoxyribonucleotide)n+m + AMP + diphosphate.</text>
        <dbReference type="EC" id="6.5.1.1"/>
    </reaction>
</comment>
<dbReference type="RefSeq" id="WP_011128185.1">
    <property type="nucleotide sequence ID" value="NC_005070.1"/>
</dbReference>
<dbReference type="KEGG" id="syw:SYNW1321"/>
<dbReference type="GO" id="GO:0051301">
    <property type="term" value="P:cell division"/>
    <property type="evidence" value="ECO:0007669"/>
    <property type="project" value="UniProtKB-KW"/>
</dbReference>
<evidence type="ECO:0000256" key="1">
    <source>
        <dbReference type="ARBA" id="ARBA00012727"/>
    </source>
</evidence>
<evidence type="ECO:0000256" key="8">
    <source>
        <dbReference type="ARBA" id="ARBA00022840"/>
    </source>
</evidence>
<evidence type="ECO:0000256" key="11">
    <source>
        <dbReference type="ARBA" id="ARBA00023204"/>
    </source>
</evidence>
<dbReference type="PANTHER" id="PTHR45674">
    <property type="entry name" value="DNA LIGASE 1/3 FAMILY MEMBER"/>
    <property type="match status" value="1"/>
</dbReference>
<keyword evidence="3" id="KW-0132">Cell division</keyword>
<dbReference type="GO" id="GO:0006260">
    <property type="term" value="P:DNA replication"/>
    <property type="evidence" value="ECO:0007669"/>
    <property type="project" value="UniProtKB-KW"/>
</dbReference>
<keyword evidence="4" id="KW-0235">DNA replication</keyword>
<dbReference type="GO" id="GO:0006310">
    <property type="term" value="P:DNA recombination"/>
    <property type="evidence" value="ECO:0007669"/>
    <property type="project" value="UniProtKB-KW"/>
</dbReference>
<dbReference type="Gene3D" id="1.10.3260.10">
    <property type="entry name" value="DNA ligase, ATP-dependent, N-terminal domain"/>
    <property type="match status" value="1"/>
</dbReference>
<keyword evidence="12" id="KW-0131">Cell cycle</keyword>
<dbReference type="PROSITE" id="PS50160">
    <property type="entry name" value="DNA_LIGASE_A3"/>
    <property type="match status" value="1"/>
</dbReference>
<evidence type="ECO:0000256" key="2">
    <source>
        <dbReference type="ARBA" id="ARBA00022598"/>
    </source>
</evidence>
<dbReference type="PROSITE" id="PS00697">
    <property type="entry name" value="DNA_LIGASE_A1"/>
    <property type="match status" value="1"/>
</dbReference>
<organism evidence="15 16">
    <name type="scientific">Parasynechococcus marenigrum (strain WH8102)</name>
    <dbReference type="NCBI Taxonomy" id="84588"/>
    <lineage>
        <taxon>Bacteria</taxon>
        <taxon>Bacillati</taxon>
        <taxon>Cyanobacteriota</taxon>
        <taxon>Cyanophyceae</taxon>
        <taxon>Synechococcales</taxon>
        <taxon>Prochlorococcaceae</taxon>
        <taxon>Parasynechococcus</taxon>
        <taxon>Parasynechococcus marenigrum</taxon>
    </lineage>
</organism>
<dbReference type="InterPro" id="IPR036599">
    <property type="entry name" value="DNA_ligase_N_sf"/>
</dbReference>
<dbReference type="Pfam" id="PF01068">
    <property type="entry name" value="DNA_ligase_A_M"/>
    <property type="match status" value="1"/>
</dbReference>
<sequence>MKAFQALFDRLDRMNGTNAKVRALAEHFRSTPAADGAWALQLLLGKRRRRLITGRRLRDILRDRGGLPEWLIADCHGQVGDSAETISLLWPAVKDRIQGQATDLPSINPEQPLHWWMETLLPAIGALKDDKQADAVIHLWHAVPDERHFIVNKLLTGGFRVGVSTGLISRALATAFELEDTLVVQRLMGGFTPSAAAFLALSRPEAPEEQQSSGVPYPFFLASPLEPERLVETPASDWRVEWKWDGIRGQLIHRGTGVYLWSRGEELVNDSFPELVDVAAALPQGTVLDGEVICWREGDETPLGFDQLQRRLGRKTVGSTLKRECPMRFVAYDLLERSGTDIRQRPLHERQHQLDDVLNHVDHGEAWRLHRSPSWVLQSWGELDQQRNNAREVRAEGLMLKNIDSPYLSGRKRGHWWKHKLEPMTLDAVLLYAQAGSGRRANLFTDYTFGLWSDAAEPQLVSFAKAYSGLNDEEILELDRWIRRNTLQRFGPARSVKAELVFEIGFEGIHPSKRHKSGIAVRFPRILRWRRDKPADEADRIQTALSLIRDQPEASL</sequence>
<dbReference type="PANTHER" id="PTHR45674:SF13">
    <property type="entry name" value="DNA LIGASE-RELATED"/>
    <property type="match status" value="1"/>
</dbReference>
<name>Q7U6L7_PARMW</name>
<dbReference type="InterPro" id="IPR026333">
    <property type="entry name" value="ATP_dep_DNA_lig_pp_1105_fam"/>
</dbReference>
<evidence type="ECO:0000313" key="15">
    <source>
        <dbReference type="EMBL" id="CAE07836.1"/>
    </source>
</evidence>
<evidence type="ECO:0000256" key="4">
    <source>
        <dbReference type="ARBA" id="ARBA00022705"/>
    </source>
</evidence>
<evidence type="ECO:0000256" key="7">
    <source>
        <dbReference type="ARBA" id="ARBA00022763"/>
    </source>
</evidence>
<dbReference type="InterPro" id="IPR012309">
    <property type="entry name" value="DNA_ligase_ATP-dep_C"/>
</dbReference>
<dbReference type="GO" id="GO:0003677">
    <property type="term" value="F:DNA binding"/>
    <property type="evidence" value="ECO:0007669"/>
    <property type="project" value="InterPro"/>
</dbReference>
<dbReference type="EMBL" id="BX569692">
    <property type="protein sequence ID" value="CAE07836.1"/>
    <property type="molecule type" value="Genomic_DNA"/>
</dbReference>
<dbReference type="GO" id="GO:0003910">
    <property type="term" value="F:DNA ligase (ATP) activity"/>
    <property type="evidence" value="ECO:0007669"/>
    <property type="project" value="UniProtKB-EC"/>
</dbReference>
<gene>
    <name evidence="15" type="ordered locus">SYNW1321</name>
</gene>
<dbReference type="InterPro" id="IPR050191">
    <property type="entry name" value="ATP-dep_DNA_ligase"/>
</dbReference>
<dbReference type="InterPro" id="IPR012310">
    <property type="entry name" value="DNA_ligase_ATP-dep_cent"/>
</dbReference>
<dbReference type="Gene3D" id="2.40.50.140">
    <property type="entry name" value="Nucleic acid-binding proteins"/>
    <property type="match status" value="1"/>
</dbReference>
<dbReference type="InterPro" id="IPR012308">
    <property type="entry name" value="DNA_ligase_ATP-dep_N"/>
</dbReference>
<keyword evidence="10" id="KW-0233">DNA recombination</keyword>
<dbReference type="InterPro" id="IPR012340">
    <property type="entry name" value="NA-bd_OB-fold"/>
</dbReference>
<dbReference type="EC" id="6.5.1.1" evidence="1"/>
<evidence type="ECO:0000256" key="12">
    <source>
        <dbReference type="ARBA" id="ARBA00023306"/>
    </source>
</evidence>
<keyword evidence="2 15" id="KW-0436">Ligase</keyword>
<evidence type="ECO:0000256" key="13">
    <source>
        <dbReference type="ARBA" id="ARBA00034003"/>
    </source>
</evidence>
<evidence type="ECO:0000256" key="10">
    <source>
        <dbReference type="ARBA" id="ARBA00023172"/>
    </source>
</evidence>
<dbReference type="InterPro" id="IPR016059">
    <property type="entry name" value="DNA_ligase_ATP-dep_CS"/>
</dbReference>
<dbReference type="Gene3D" id="3.30.470.30">
    <property type="entry name" value="DNA ligase/mRNA capping enzyme"/>
    <property type="match status" value="1"/>
</dbReference>
<proteinExistence type="predicted"/>
<dbReference type="GO" id="GO:0005524">
    <property type="term" value="F:ATP binding"/>
    <property type="evidence" value="ECO:0007669"/>
    <property type="project" value="UniProtKB-KW"/>
</dbReference>
<dbReference type="AlphaFoldDB" id="Q7U6L7"/>
<evidence type="ECO:0000313" key="16">
    <source>
        <dbReference type="Proteomes" id="UP000001422"/>
    </source>
</evidence>
<dbReference type="SUPFAM" id="SSF56091">
    <property type="entry name" value="DNA ligase/mRNA capping enzyme, catalytic domain"/>
    <property type="match status" value="1"/>
</dbReference>
<dbReference type="eggNOG" id="COG1793">
    <property type="taxonomic scope" value="Bacteria"/>
</dbReference>
<dbReference type="HOGENOM" id="CLU_005138_6_2_3"/>
<keyword evidence="8" id="KW-0067">ATP-binding</keyword>
<dbReference type="NCBIfam" id="NF006701">
    <property type="entry name" value="PRK09247.1"/>
    <property type="match status" value="1"/>
</dbReference>
<keyword evidence="11" id="KW-0234">DNA repair</keyword>
<evidence type="ECO:0000256" key="3">
    <source>
        <dbReference type="ARBA" id="ARBA00022618"/>
    </source>
</evidence>
<keyword evidence="6" id="KW-0547">Nucleotide-binding</keyword>
<dbReference type="CDD" id="cd07972">
    <property type="entry name" value="OBF_DNA_ligase_Arch_LigB"/>
    <property type="match status" value="1"/>
</dbReference>
<dbReference type="GO" id="GO:0046872">
    <property type="term" value="F:metal ion binding"/>
    <property type="evidence" value="ECO:0007669"/>
    <property type="project" value="UniProtKB-KW"/>
</dbReference>
<keyword evidence="9" id="KW-0460">Magnesium</keyword>
<keyword evidence="16" id="KW-1185">Reference proteome</keyword>
<dbReference type="SUPFAM" id="SSF50249">
    <property type="entry name" value="Nucleic acid-binding proteins"/>
    <property type="match status" value="1"/>
</dbReference>
<feature type="domain" description="ATP-dependent DNA ligase family profile" evidence="14">
    <location>
        <begin position="329"/>
        <end position="453"/>
    </location>
</feature>
<evidence type="ECO:0000256" key="5">
    <source>
        <dbReference type="ARBA" id="ARBA00022723"/>
    </source>
</evidence>
<dbReference type="NCBIfam" id="TIGR04120">
    <property type="entry name" value="DNA_lig_bact"/>
    <property type="match status" value="1"/>
</dbReference>
<dbReference type="GO" id="GO:0006281">
    <property type="term" value="P:DNA repair"/>
    <property type="evidence" value="ECO:0007669"/>
    <property type="project" value="UniProtKB-KW"/>
</dbReference>